<accession>A0A8S5S0K6</accession>
<dbReference type="EMBL" id="BK032511">
    <property type="protein sequence ID" value="DAF44441.1"/>
    <property type="molecule type" value="Genomic_DNA"/>
</dbReference>
<organism evidence="1">
    <name type="scientific">Podoviridae sp. ct8Lf7</name>
    <dbReference type="NCBI Taxonomy" id="2827723"/>
    <lineage>
        <taxon>Viruses</taxon>
        <taxon>Duplodnaviria</taxon>
        <taxon>Heunggongvirae</taxon>
        <taxon>Uroviricota</taxon>
        <taxon>Caudoviricetes</taxon>
    </lineage>
</organism>
<sequence>MADIEIKARRGRIRLWVDIITPEHPYGDGDDIYITKEPWSNNWSSRRIWYKRT</sequence>
<reference evidence="1" key="1">
    <citation type="journal article" date="2021" name="Proc. Natl. Acad. Sci. U.S.A.">
        <title>A Catalog of Tens of Thousands of Viruses from Human Metagenomes Reveals Hidden Associations with Chronic Diseases.</title>
        <authorList>
            <person name="Tisza M.J."/>
            <person name="Buck C.B."/>
        </authorList>
    </citation>
    <scope>NUCLEOTIDE SEQUENCE</scope>
    <source>
        <strain evidence="1">Ct8Lf7</strain>
    </source>
</reference>
<name>A0A8S5S0K6_9CAUD</name>
<proteinExistence type="predicted"/>
<protein>
    <submittedName>
        <fullName evidence="1">Uncharacterized protein</fullName>
    </submittedName>
</protein>
<evidence type="ECO:0000313" key="1">
    <source>
        <dbReference type="EMBL" id="DAF44441.1"/>
    </source>
</evidence>